<dbReference type="EMBL" id="KL662112">
    <property type="protein sequence ID" value="KFM25156.1"/>
    <property type="molecule type" value="Genomic_DNA"/>
</dbReference>
<evidence type="ECO:0000313" key="3">
    <source>
        <dbReference type="Proteomes" id="UP000028924"/>
    </source>
</evidence>
<feature type="compositionally biased region" description="Polar residues" evidence="1">
    <location>
        <begin position="102"/>
        <end position="111"/>
    </location>
</feature>
<gene>
    <name evidence="2" type="ORF">F751_6112</name>
</gene>
<dbReference type="AlphaFoldDB" id="A0A087SHF2"/>
<dbReference type="GeneID" id="23617503"/>
<evidence type="ECO:0000256" key="1">
    <source>
        <dbReference type="SAM" id="MobiDB-lite"/>
    </source>
</evidence>
<proteinExistence type="predicted"/>
<feature type="region of interest" description="Disordered" evidence="1">
    <location>
        <begin position="75"/>
        <end position="113"/>
    </location>
</feature>
<name>A0A087SHF2_AUXPR</name>
<dbReference type="Proteomes" id="UP000028924">
    <property type="component" value="Unassembled WGS sequence"/>
</dbReference>
<protein>
    <submittedName>
        <fullName evidence="2">Uncharacterized protein</fullName>
    </submittedName>
</protein>
<evidence type="ECO:0000313" key="2">
    <source>
        <dbReference type="EMBL" id="KFM25156.1"/>
    </source>
</evidence>
<dbReference type="RefSeq" id="XP_011398047.1">
    <property type="nucleotide sequence ID" value="XM_011399745.1"/>
</dbReference>
<reference evidence="2 3" key="1">
    <citation type="journal article" date="2014" name="BMC Genomics">
        <title>Oil accumulation mechanisms of the oleaginous microalga Chlorella protothecoides revealed through its genome, transcriptomes, and proteomes.</title>
        <authorList>
            <person name="Gao C."/>
            <person name="Wang Y."/>
            <person name="Shen Y."/>
            <person name="Yan D."/>
            <person name="He X."/>
            <person name="Dai J."/>
            <person name="Wu Q."/>
        </authorList>
    </citation>
    <scope>NUCLEOTIDE SEQUENCE [LARGE SCALE GENOMIC DNA]</scope>
    <source>
        <strain evidence="2 3">0710</strain>
    </source>
</reference>
<dbReference type="KEGG" id="apro:F751_6112"/>
<sequence length="161" mass="17049">MGYAPGSSSPSGSVASRMYAARGLRARAPTRMGSCWVSRCVEMLRWLGCVSSMYSALGAEGRDLGGGGRRGMGRVGWGAPASRVGQATRQGYGEQERGWQAGSASLGSNSPDWGHWLPPPRCTRGEQGALLATPSTTQTHRSLGKLSRHLEARTVPTTNRS</sequence>
<accession>A0A087SHF2</accession>
<keyword evidence="3" id="KW-1185">Reference proteome</keyword>
<organism evidence="2 3">
    <name type="scientific">Auxenochlorella protothecoides</name>
    <name type="common">Green microalga</name>
    <name type="synonym">Chlorella protothecoides</name>
    <dbReference type="NCBI Taxonomy" id="3075"/>
    <lineage>
        <taxon>Eukaryota</taxon>
        <taxon>Viridiplantae</taxon>
        <taxon>Chlorophyta</taxon>
        <taxon>core chlorophytes</taxon>
        <taxon>Trebouxiophyceae</taxon>
        <taxon>Chlorellales</taxon>
        <taxon>Chlorellaceae</taxon>
        <taxon>Auxenochlorella</taxon>
    </lineage>
</organism>